<dbReference type="GO" id="GO:0030833">
    <property type="term" value="P:regulation of actin filament polymerization"/>
    <property type="evidence" value="ECO:0007669"/>
    <property type="project" value="TreeGrafter"/>
</dbReference>
<dbReference type="Gene3D" id="2.30.30.40">
    <property type="entry name" value="SH3 Domains"/>
    <property type="match status" value="1"/>
</dbReference>
<dbReference type="SUPFAM" id="SSF50044">
    <property type="entry name" value="SH3-domain"/>
    <property type="match status" value="1"/>
</dbReference>
<dbReference type="PANTHER" id="PTHR10829">
    <property type="entry name" value="CORTACTIN AND DREBRIN"/>
    <property type="match status" value="1"/>
</dbReference>
<dbReference type="Proteomes" id="UP000250572">
    <property type="component" value="Unassembled WGS sequence"/>
</dbReference>
<dbReference type="InterPro" id="IPR003134">
    <property type="entry name" value="Hs1_Cortactin"/>
</dbReference>
<name>A0A315VJN9_GAMAF</name>
<evidence type="ECO:0000256" key="5">
    <source>
        <dbReference type="SAM" id="MobiDB-lite"/>
    </source>
</evidence>
<feature type="domain" description="SH3" evidence="6">
    <location>
        <begin position="419"/>
        <end position="483"/>
    </location>
</feature>
<keyword evidence="3" id="KW-0677">Repeat</keyword>
<keyword evidence="2" id="KW-0597">Phosphoprotein</keyword>
<dbReference type="GO" id="GO:0030864">
    <property type="term" value="C:cortical actin cytoskeleton"/>
    <property type="evidence" value="ECO:0007669"/>
    <property type="project" value="TreeGrafter"/>
</dbReference>
<dbReference type="PROSITE" id="PS50002">
    <property type="entry name" value="SH3"/>
    <property type="match status" value="1"/>
</dbReference>
<dbReference type="SMART" id="SM00326">
    <property type="entry name" value="SH3"/>
    <property type="match status" value="1"/>
</dbReference>
<dbReference type="GO" id="GO:0016477">
    <property type="term" value="P:cell migration"/>
    <property type="evidence" value="ECO:0007669"/>
    <property type="project" value="TreeGrafter"/>
</dbReference>
<evidence type="ECO:0000256" key="2">
    <source>
        <dbReference type="ARBA" id="ARBA00022553"/>
    </source>
</evidence>
<comment type="caution">
    <text evidence="7">The sequence shown here is derived from an EMBL/GenBank/DDBJ whole genome shotgun (WGS) entry which is preliminary data.</text>
</comment>
<evidence type="ECO:0000313" key="8">
    <source>
        <dbReference type="Proteomes" id="UP000250572"/>
    </source>
</evidence>
<reference evidence="7 8" key="1">
    <citation type="journal article" date="2018" name="G3 (Bethesda)">
        <title>A High-Quality Reference Genome for the Invasive Mosquitofish Gambusia affinis Using a Chicago Library.</title>
        <authorList>
            <person name="Hoffberg S.L."/>
            <person name="Troendle N.J."/>
            <person name="Glenn T.C."/>
            <person name="Mahmud O."/>
            <person name="Louha S."/>
            <person name="Chalopin D."/>
            <person name="Bennetzen J.L."/>
            <person name="Mauricio R."/>
        </authorList>
    </citation>
    <scope>NUCLEOTIDE SEQUENCE [LARGE SCALE GENOMIC DNA]</scope>
    <source>
        <strain evidence="7">NE01/NJP1002.9</strain>
        <tissue evidence="7">Muscle</tissue>
    </source>
</reference>
<evidence type="ECO:0000256" key="4">
    <source>
        <dbReference type="PROSITE-ProRule" id="PRU00192"/>
    </source>
</evidence>
<evidence type="ECO:0000313" key="7">
    <source>
        <dbReference type="EMBL" id="PWA23309.1"/>
    </source>
</evidence>
<dbReference type="GO" id="GO:0030427">
    <property type="term" value="C:site of polarized growth"/>
    <property type="evidence" value="ECO:0007669"/>
    <property type="project" value="TreeGrafter"/>
</dbReference>
<dbReference type="GO" id="GO:0005886">
    <property type="term" value="C:plasma membrane"/>
    <property type="evidence" value="ECO:0007669"/>
    <property type="project" value="TreeGrafter"/>
</dbReference>
<keyword evidence="8" id="KW-1185">Reference proteome</keyword>
<dbReference type="GO" id="GO:0030027">
    <property type="term" value="C:lamellipodium"/>
    <property type="evidence" value="ECO:0007669"/>
    <property type="project" value="TreeGrafter"/>
</dbReference>
<dbReference type="Pfam" id="PF14604">
    <property type="entry name" value="SH3_9"/>
    <property type="match status" value="1"/>
</dbReference>
<dbReference type="GO" id="GO:0051015">
    <property type="term" value="F:actin filament binding"/>
    <property type="evidence" value="ECO:0007669"/>
    <property type="project" value="TreeGrafter"/>
</dbReference>
<evidence type="ECO:0000256" key="1">
    <source>
        <dbReference type="ARBA" id="ARBA00022443"/>
    </source>
</evidence>
<protein>
    <recommendedName>
        <fullName evidence="6">SH3 domain-containing protein</fullName>
    </recommendedName>
</protein>
<sequence length="483" mass="53176">MWKAAAGQNVKVAVDDGGDDWETDPDFEVSPSSSRLFLLSPVPHVYAVWFCFFQNDVSEQEQRWGAKTVAGSGHQEHIESGCTRSFPVRVALIHQLRETVSTEHTSLKQKELEDMPKASHGYGGRFGVQQDRMDKSAVGHDYQSKLSKHCSQTDTSKGFGGKYGVQADRVDKSAVGFEYAGKTEKHASQKDYTTGFGGRYGVQADRVDQSAVGFDYQGKTEKHKSQKDYAKGFGGKFGVETDKVDKSAVGFEYQGKTERHESQKDYVKGFGGKFGVQTDRQDKSALGWDHQEKLQLHESQKGTTGPVLDRCEIRTRTGLVLMDSAASVDALPSLFQIIPKDSEGSLASRRISAGKFEDVEKPTPSYQKTKPVEAVQPAAELQVGSGSLSTALPGHSQQMTSCFLLQNSQSEAANDDETQDAYEQPDLYQNPDEAAAPAAGEDEISFDPDDIITNIEMIDEGWWRGVCRGAYGLFPANYVEVRQ</sequence>
<proteinExistence type="predicted"/>
<organism evidence="7 8">
    <name type="scientific">Gambusia affinis</name>
    <name type="common">Western mosquitofish</name>
    <name type="synonym">Heterandria affinis</name>
    <dbReference type="NCBI Taxonomy" id="33528"/>
    <lineage>
        <taxon>Eukaryota</taxon>
        <taxon>Metazoa</taxon>
        <taxon>Chordata</taxon>
        <taxon>Craniata</taxon>
        <taxon>Vertebrata</taxon>
        <taxon>Euteleostomi</taxon>
        <taxon>Actinopterygii</taxon>
        <taxon>Neopterygii</taxon>
        <taxon>Teleostei</taxon>
        <taxon>Neoteleostei</taxon>
        <taxon>Acanthomorphata</taxon>
        <taxon>Ovalentaria</taxon>
        <taxon>Atherinomorphae</taxon>
        <taxon>Cyprinodontiformes</taxon>
        <taxon>Poeciliidae</taxon>
        <taxon>Poeciliinae</taxon>
        <taxon>Gambusia</taxon>
    </lineage>
</organism>
<accession>A0A315VJN9</accession>
<dbReference type="EMBL" id="NHOQ01001616">
    <property type="protein sequence ID" value="PWA23309.1"/>
    <property type="molecule type" value="Genomic_DNA"/>
</dbReference>
<evidence type="ECO:0000256" key="3">
    <source>
        <dbReference type="ARBA" id="ARBA00022737"/>
    </source>
</evidence>
<dbReference type="InterPro" id="IPR001452">
    <property type="entry name" value="SH3_domain"/>
</dbReference>
<dbReference type="Pfam" id="PF02218">
    <property type="entry name" value="HS1_rep"/>
    <property type="match status" value="5"/>
</dbReference>
<dbReference type="PROSITE" id="PS51090">
    <property type="entry name" value="CORTACTIN"/>
    <property type="match status" value="5"/>
</dbReference>
<evidence type="ECO:0000259" key="6">
    <source>
        <dbReference type="PROSITE" id="PS50002"/>
    </source>
</evidence>
<keyword evidence="1 4" id="KW-0728">SH3 domain</keyword>
<dbReference type="GO" id="GO:0005884">
    <property type="term" value="C:actin filament"/>
    <property type="evidence" value="ECO:0007669"/>
    <property type="project" value="TreeGrafter"/>
</dbReference>
<dbReference type="InterPro" id="IPR036028">
    <property type="entry name" value="SH3-like_dom_sf"/>
</dbReference>
<gene>
    <name evidence="7" type="ORF">CCH79_00018900</name>
</gene>
<feature type="region of interest" description="Disordered" evidence="5">
    <location>
        <begin position="1"/>
        <end position="23"/>
    </location>
</feature>
<dbReference type="AlphaFoldDB" id="A0A315VJN9"/>
<dbReference type="PANTHER" id="PTHR10829:SF15">
    <property type="entry name" value="SRC SUBSTRATE CORTACTIN"/>
    <property type="match status" value="1"/>
</dbReference>